<keyword evidence="1" id="KW-1133">Transmembrane helix</keyword>
<name>V8GAM3_9BURK</name>
<evidence type="ECO:0000313" key="4">
    <source>
        <dbReference type="Proteomes" id="UP000018766"/>
    </source>
</evidence>
<feature type="transmembrane region" description="Helical" evidence="1">
    <location>
        <begin position="44"/>
        <end position="66"/>
    </location>
</feature>
<feature type="transmembrane region" description="Helical" evidence="1">
    <location>
        <begin position="115"/>
        <end position="136"/>
    </location>
</feature>
<dbReference type="EMBL" id="AYSV01000118">
    <property type="protein sequence ID" value="ETD67541.1"/>
    <property type="molecule type" value="Genomic_DNA"/>
</dbReference>
<feature type="transmembrane region" description="Helical" evidence="1">
    <location>
        <begin position="86"/>
        <end position="109"/>
    </location>
</feature>
<sequence length="152" mass="17061">MLPSIKKFFKELCYECLLIALILLIYSVAALAQPLGLDEELRHLWDTSLVTVIALSVLGGIVGLLARMQDKAWRDEAKSDGMFLTVVAELSGSIFIGILIFFGSIHYQWTNYMTVVFVLLGSWLGTKATRLLVVWIRENKANLISLLGDKRE</sequence>
<dbReference type="RefSeq" id="WP_023949411.1">
    <property type="nucleotide sequence ID" value="NZ_AYSV01000118.1"/>
</dbReference>
<organism evidence="3 4">
    <name type="scientific">Pelistega indica</name>
    <dbReference type="NCBI Taxonomy" id="1414851"/>
    <lineage>
        <taxon>Bacteria</taxon>
        <taxon>Pseudomonadati</taxon>
        <taxon>Pseudomonadota</taxon>
        <taxon>Betaproteobacteria</taxon>
        <taxon>Burkholderiales</taxon>
        <taxon>Alcaligenaceae</taxon>
        <taxon>Pelistega</taxon>
    </lineage>
</organism>
<reference evidence="3 4" key="1">
    <citation type="submission" date="2013-11" db="EMBL/GenBank/DDBJ databases">
        <title>Genomic analysis of Pelistega sp. HM-7.</title>
        <authorList>
            <person name="Kumbhare S.V."/>
            <person name="Shetty S.A."/>
            <person name="Sharma O."/>
            <person name="Dhotre D.P."/>
        </authorList>
    </citation>
    <scope>NUCLEOTIDE SEQUENCE [LARGE SCALE GENOMIC DNA]</scope>
    <source>
        <strain evidence="3 4">HM-7</strain>
    </source>
</reference>
<protein>
    <submittedName>
        <fullName evidence="3">Uncharacterized protein</fullName>
    </submittedName>
</protein>
<evidence type="ECO:0000313" key="3">
    <source>
        <dbReference type="EMBL" id="ETD72757.1"/>
    </source>
</evidence>
<accession>V8GAM3</accession>
<dbReference type="AlphaFoldDB" id="V8GAM3"/>
<evidence type="ECO:0000256" key="1">
    <source>
        <dbReference type="SAM" id="Phobius"/>
    </source>
</evidence>
<gene>
    <name evidence="3" type="ORF">V757_02125</name>
    <name evidence="2" type="ORF">V757_11165</name>
</gene>
<evidence type="ECO:0000313" key="2">
    <source>
        <dbReference type="EMBL" id="ETD67541.1"/>
    </source>
</evidence>
<dbReference type="Proteomes" id="UP000018766">
    <property type="component" value="Unassembled WGS sequence"/>
</dbReference>
<dbReference type="EMBL" id="AYSV01000020">
    <property type="protein sequence ID" value="ETD72757.1"/>
    <property type="molecule type" value="Genomic_DNA"/>
</dbReference>
<dbReference type="Pfam" id="PF16083">
    <property type="entry name" value="Phage_holin_3_3"/>
    <property type="match status" value="1"/>
</dbReference>
<keyword evidence="1" id="KW-0812">Transmembrane</keyword>
<dbReference type="InterPro" id="IPR032126">
    <property type="entry name" value="LydA_holin"/>
</dbReference>
<keyword evidence="4" id="KW-1185">Reference proteome</keyword>
<feature type="transmembrane region" description="Helical" evidence="1">
    <location>
        <begin position="12"/>
        <end position="32"/>
    </location>
</feature>
<proteinExistence type="predicted"/>
<comment type="caution">
    <text evidence="3">The sequence shown here is derived from an EMBL/GenBank/DDBJ whole genome shotgun (WGS) entry which is preliminary data.</text>
</comment>
<keyword evidence="1" id="KW-0472">Membrane</keyword>